<keyword evidence="1" id="KW-1133">Transmembrane helix</keyword>
<organism evidence="2 3">
    <name type="scientific">Wansuia hejianensis</name>
    <dbReference type="NCBI Taxonomy" id="2763667"/>
    <lineage>
        <taxon>Bacteria</taxon>
        <taxon>Bacillati</taxon>
        <taxon>Bacillota</taxon>
        <taxon>Clostridia</taxon>
        <taxon>Lachnospirales</taxon>
        <taxon>Lachnospiraceae</taxon>
        <taxon>Wansuia</taxon>
    </lineage>
</organism>
<keyword evidence="3" id="KW-1185">Reference proteome</keyword>
<dbReference type="RefSeq" id="WP_249328630.1">
    <property type="nucleotide sequence ID" value="NZ_CP060635.1"/>
</dbReference>
<dbReference type="KEGG" id="whj:H9Q79_14765"/>
<feature type="transmembrane region" description="Helical" evidence="1">
    <location>
        <begin position="37"/>
        <end position="58"/>
    </location>
</feature>
<gene>
    <name evidence="2" type="ORF">H9Q79_14765</name>
</gene>
<sequence length="143" mass="15873">MNRKVTDYAMITAGALLLAGGFCMLVLFTGASGFLQVLPYLLIGIGCGIFSQGVGNVLGRRMLKKNPEIIRQIEIETKDERNLAISYKAKAKAYDLQKYIFGALLIVFAAMRFPLAAVLLLLGAYLFVMAYAVYCRFKIEKEM</sequence>
<keyword evidence="1" id="KW-0472">Membrane</keyword>
<feature type="transmembrane region" description="Helical" evidence="1">
    <location>
        <begin position="7"/>
        <end position="31"/>
    </location>
</feature>
<proteinExistence type="predicted"/>
<evidence type="ECO:0008006" key="4">
    <source>
        <dbReference type="Google" id="ProtNLM"/>
    </source>
</evidence>
<reference evidence="2 3" key="1">
    <citation type="submission" date="2020-08" db="EMBL/GenBank/DDBJ databases">
        <authorList>
            <person name="Liu C."/>
            <person name="Sun Q."/>
        </authorList>
    </citation>
    <scope>NUCLEOTIDE SEQUENCE [LARGE SCALE GENOMIC DNA]</scope>
    <source>
        <strain evidence="2 3">NSJ-29</strain>
    </source>
</reference>
<evidence type="ECO:0000313" key="3">
    <source>
        <dbReference type="Proteomes" id="UP000515860"/>
    </source>
</evidence>
<dbReference type="AlphaFoldDB" id="A0A7G9GBF2"/>
<protein>
    <recommendedName>
        <fullName evidence="4">DUF2178 domain-containing protein</fullName>
    </recommendedName>
</protein>
<name>A0A7G9GBF2_9FIRM</name>
<evidence type="ECO:0000313" key="2">
    <source>
        <dbReference type="EMBL" id="QNM08134.1"/>
    </source>
</evidence>
<dbReference type="Proteomes" id="UP000515860">
    <property type="component" value="Chromosome"/>
</dbReference>
<accession>A0A7G9GBF2</accession>
<keyword evidence="1" id="KW-0812">Transmembrane</keyword>
<feature type="transmembrane region" description="Helical" evidence="1">
    <location>
        <begin position="96"/>
        <end position="113"/>
    </location>
</feature>
<evidence type="ECO:0000256" key="1">
    <source>
        <dbReference type="SAM" id="Phobius"/>
    </source>
</evidence>
<dbReference type="EMBL" id="CP060635">
    <property type="protein sequence ID" value="QNM08134.1"/>
    <property type="molecule type" value="Genomic_DNA"/>
</dbReference>